<evidence type="ECO:0000256" key="1">
    <source>
        <dbReference type="PROSITE-ProRule" id="PRU00339"/>
    </source>
</evidence>
<dbReference type="PROSITE" id="PS50005">
    <property type="entry name" value="TPR"/>
    <property type="match status" value="5"/>
</dbReference>
<feature type="repeat" description="TPR" evidence="1">
    <location>
        <begin position="103"/>
        <end position="136"/>
    </location>
</feature>
<comment type="caution">
    <text evidence="3">The sequence shown here is derived from an EMBL/GenBank/DDBJ whole genome shotgun (WGS) entry which is preliminary data.</text>
</comment>
<feature type="repeat" description="TPR" evidence="1">
    <location>
        <begin position="205"/>
        <end position="238"/>
    </location>
</feature>
<feature type="region of interest" description="Disordered" evidence="2">
    <location>
        <begin position="390"/>
        <end position="411"/>
    </location>
</feature>
<dbReference type="SMART" id="SM00028">
    <property type="entry name" value="TPR"/>
    <property type="match status" value="6"/>
</dbReference>
<feature type="repeat" description="TPR" evidence="1">
    <location>
        <begin position="171"/>
        <end position="204"/>
    </location>
</feature>
<dbReference type="InterPro" id="IPR011990">
    <property type="entry name" value="TPR-like_helical_dom_sf"/>
</dbReference>
<accession>A0A9X3J446</accession>
<feature type="region of interest" description="Disordered" evidence="2">
    <location>
        <begin position="338"/>
        <end position="365"/>
    </location>
</feature>
<reference evidence="3" key="1">
    <citation type="submission" date="2022-11" db="EMBL/GenBank/DDBJ databases">
        <title>Minimal conservation of predation-associated metabolite biosynthetic gene clusters underscores biosynthetic potential of Myxococcota including descriptions for ten novel species: Archangium lansinium sp. nov., Myxococcus landrumus sp. nov., Nannocystis bai.</title>
        <authorList>
            <person name="Ahearne A."/>
            <person name="Stevens C."/>
            <person name="Phillips K."/>
        </authorList>
    </citation>
    <scope>NUCLEOTIDE SEQUENCE</scope>
    <source>
        <strain evidence="3">Na p29</strain>
    </source>
</reference>
<dbReference type="Pfam" id="PF13432">
    <property type="entry name" value="TPR_16"/>
    <property type="match status" value="1"/>
</dbReference>
<dbReference type="EMBL" id="JAPNKE010000002">
    <property type="protein sequence ID" value="MCY1013930.1"/>
    <property type="molecule type" value="Genomic_DNA"/>
</dbReference>
<dbReference type="Pfam" id="PF13414">
    <property type="entry name" value="TPR_11"/>
    <property type="match status" value="2"/>
</dbReference>
<dbReference type="PANTHER" id="PTHR44809:SF1">
    <property type="entry name" value="PROTEIN O-MANNOSYL-TRANSFERASE TMTC1"/>
    <property type="match status" value="1"/>
</dbReference>
<dbReference type="AlphaFoldDB" id="A0A9X3J446"/>
<keyword evidence="1" id="KW-0802">TPR repeat</keyword>
<dbReference type="Gene3D" id="1.25.40.10">
    <property type="entry name" value="Tetratricopeptide repeat domain"/>
    <property type="match status" value="4"/>
</dbReference>
<evidence type="ECO:0000313" key="3">
    <source>
        <dbReference type="EMBL" id="MCY1013930.1"/>
    </source>
</evidence>
<name>A0A9X3J446_9BACT</name>
<dbReference type="InterPro" id="IPR052943">
    <property type="entry name" value="TMTC_O-mannosyl-trnsfr"/>
</dbReference>
<feature type="repeat" description="TPR" evidence="1">
    <location>
        <begin position="69"/>
        <end position="102"/>
    </location>
</feature>
<dbReference type="Gene3D" id="3.40.50.2000">
    <property type="entry name" value="Glycogen Phosphorylase B"/>
    <property type="match status" value="1"/>
</dbReference>
<dbReference type="SUPFAM" id="SSF53756">
    <property type="entry name" value="UDP-Glycosyltransferase/glycogen phosphorylase"/>
    <property type="match status" value="1"/>
</dbReference>
<keyword evidence="4" id="KW-1185">Reference proteome</keyword>
<dbReference type="PROSITE" id="PS50293">
    <property type="entry name" value="TPR_REGION"/>
    <property type="match status" value="3"/>
</dbReference>
<dbReference type="Proteomes" id="UP001150924">
    <property type="component" value="Unassembled WGS sequence"/>
</dbReference>
<dbReference type="RefSeq" id="WP_267778108.1">
    <property type="nucleotide sequence ID" value="NZ_JAPNKE010000002.1"/>
</dbReference>
<sequence>MSRRSATSPSAWPSRPLERAAEVCRRAVQRHPDFVAGHYNLGNILRQLDRTAAAVECYEWVIALDGGHAEARTNLGVELQKLGRLDEAAEQCARAIDLRPGLALAHYNLGNIRKQQGRLDAAVACYRRAVELDPGHAQAHNNLGVALAELGDQDGCVQHCQQALALEPGYARCWYNLGNARRAQGQLERAVECYRRAVALDPHYRETHNNLGVVFSELGEPHEALACYRKALLLQPDDAELHMNVAFMQLLLGRFEDGWNEYEWRWRSQKFAPRRYPVPVGRRARARQDPAAAFGAGPGRHPALHPLRRLGPDAGRSRGRDLSEAAVVLARGDRRDRSFRRQGRAAAARRSARPADEPPAIARYDRPAPARADPLFVHRTRASRAIRPRARRAPGPARGHRLAGQSASRRRSPAIDPLARFAALAAIPGVELVSLQWGAGAEQLARADFPITDLGDRIEDFRDLAAAMLALDLVVCCDTAPAHLAGGLGAPVWVALSVAPDWRWLRGRADTPWYPTMRLYRQSATRTWEPVFAEMAADLRALAAAGASP</sequence>
<feature type="repeat" description="TPR" evidence="1">
    <location>
        <begin position="137"/>
        <end position="170"/>
    </location>
</feature>
<dbReference type="InterPro" id="IPR019734">
    <property type="entry name" value="TPR_rpt"/>
</dbReference>
<dbReference type="SUPFAM" id="SSF48452">
    <property type="entry name" value="TPR-like"/>
    <property type="match status" value="1"/>
</dbReference>
<evidence type="ECO:0000313" key="4">
    <source>
        <dbReference type="Proteomes" id="UP001150924"/>
    </source>
</evidence>
<proteinExistence type="predicted"/>
<dbReference type="PANTHER" id="PTHR44809">
    <property type="match status" value="1"/>
</dbReference>
<gene>
    <name evidence="3" type="ORF">OV079_52075</name>
</gene>
<organism evidence="3 4">
    <name type="scientific">Nannocystis pusilla</name>
    <dbReference type="NCBI Taxonomy" id="889268"/>
    <lineage>
        <taxon>Bacteria</taxon>
        <taxon>Pseudomonadati</taxon>
        <taxon>Myxococcota</taxon>
        <taxon>Polyangia</taxon>
        <taxon>Nannocystales</taxon>
        <taxon>Nannocystaceae</taxon>
        <taxon>Nannocystis</taxon>
    </lineage>
</organism>
<protein>
    <submittedName>
        <fullName evidence="3">Tetratricopeptide repeat protein</fullName>
    </submittedName>
</protein>
<evidence type="ECO:0000256" key="2">
    <source>
        <dbReference type="SAM" id="MobiDB-lite"/>
    </source>
</evidence>